<dbReference type="Pfam" id="PF00850">
    <property type="entry name" value="Hist_deacetyl"/>
    <property type="match status" value="1"/>
</dbReference>
<sequence>MSVLLFSHRACLHHDMGPHHPECPDRLRAVLRALDSEEFSDLIRDEAPEATVEQLTRVHPAQYVDAILGIRPEPDDIVQLDADTAMNWGSAEAALRAAGAAVAGVDAVCRGEVRRVFCATRPPGHHAEPGRPMGFCLFANAAVAARHAQAAHGLTRVAVVDFDVHHGNGTQACFEADGTLFYASSHQSPCYPGTGEANETGVGNIVNAPLPPGADGAAFRAAWRDILLPALDRFAPELLVISAGFDAHARDPLAQLRVREADFAWLTEELCHLADRHCGGRLVSLLEGGYDLDALASSAATHVRALMRS</sequence>
<evidence type="ECO:0000259" key="2">
    <source>
        <dbReference type="Pfam" id="PF00850"/>
    </source>
</evidence>
<accession>A0A317F4X7</accession>
<evidence type="ECO:0000313" key="4">
    <source>
        <dbReference type="Proteomes" id="UP000245765"/>
    </source>
</evidence>
<dbReference type="GO" id="GO:0004407">
    <property type="term" value="F:histone deacetylase activity"/>
    <property type="evidence" value="ECO:0007669"/>
    <property type="project" value="TreeGrafter"/>
</dbReference>
<dbReference type="InterPro" id="IPR037138">
    <property type="entry name" value="His_deacetylse_dom_sf"/>
</dbReference>
<gene>
    <name evidence="3" type="ORF">DFH01_26655</name>
</gene>
<comment type="caution">
    <text evidence="3">The sequence shown here is derived from an EMBL/GenBank/DDBJ whole genome shotgun (WGS) entry which is preliminary data.</text>
</comment>
<dbReference type="Proteomes" id="UP000245765">
    <property type="component" value="Unassembled WGS sequence"/>
</dbReference>
<dbReference type="Gene3D" id="3.40.800.20">
    <property type="entry name" value="Histone deacetylase domain"/>
    <property type="match status" value="1"/>
</dbReference>
<dbReference type="SUPFAM" id="SSF52768">
    <property type="entry name" value="Arginase/deacetylase"/>
    <property type="match status" value="1"/>
</dbReference>
<dbReference type="RefSeq" id="WP_109873580.1">
    <property type="nucleotide sequence ID" value="NZ_QGNA01000008.1"/>
</dbReference>
<dbReference type="GO" id="GO:0040029">
    <property type="term" value="P:epigenetic regulation of gene expression"/>
    <property type="evidence" value="ECO:0007669"/>
    <property type="project" value="TreeGrafter"/>
</dbReference>
<feature type="domain" description="Histone deacetylase" evidence="2">
    <location>
        <begin position="20"/>
        <end position="306"/>
    </location>
</feature>
<dbReference type="InterPro" id="IPR000286">
    <property type="entry name" value="HDACs"/>
</dbReference>
<dbReference type="PRINTS" id="PR01270">
    <property type="entry name" value="HDASUPER"/>
</dbReference>
<dbReference type="InterPro" id="IPR023801">
    <property type="entry name" value="His_deacetylse_dom"/>
</dbReference>
<keyword evidence="4" id="KW-1185">Reference proteome</keyword>
<evidence type="ECO:0000256" key="1">
    <source>
        <dbReference type="ARBA" id="ARBA00005947"/>
    </source>
</evidence>
<dbReference type="PANTHER" id="PTHR10625">
    <property type="entry name" value="HISTONE DEACETYLASE HDAC1-RELATED"/>
    <property type="match status" value="1"/>
</dbReference>
<dbReference type="CDD" id="cd11599">
    <property type="entry name" value="HDAC_classII_2"/>
    <property type="match status" value="1"/>
</dbReference>
<dbReference type="InterPro" id="IPR023696">
    <property type="entry name" value="Ureohydrolase_dom_sf"/>
</dbReference>
<protein>
    <submittedName>
        <fullName evidence="3">Acetoin utilization protein</fullName>
    </submittedName>
</protein>
<dbReference type="OrthoDB" id="9808367at2"/>
<proteinExistence type="inferred from homology"/>
<dbReference type="AlphaFoldDB" id="A0A317F4X7"/>
<organism evidence="3 4">
    <name type="scientific">Falsiroseomonas bella</name>
    <dbReference type="NCBI Taxonomy" id="2184016"/>
    <lineage>
        <taxon>Bacteria</taxon>
        <taxon>Pseudomonadati</taxon>
        <taxon>Pseudomonadota</taxon>
        <taxon>Alphaproteobacteria</taxon>
        <taxon>Acetobacterales</taxon>
        <taxon>Roseomonadaceae</taxon>
        <taxon>Falsiroseomonas</taxon>
    </lineage>
</organism>
<comment type="similarity">
    <text evidence="1">Belongs to the histone deacetylase family.</text>
</comment>
<evidence type="ECO:0000313" key="3">
    <source>
        <dbReference type="EMBL" id="PWS34211.1"/>
    </source>
</evidence>
<reference evidence="4" key="1">
    <citation type="submission" date="2018-05" db="EMBL/GenBank/DDBJ databases">
        <authorList>
            <person name="Du Z."/>
            <person name="Wang X."/>
        </authorList>
    </citation>
    <scope>NUCLEOTIDE SEQUENCE [LARGE SCALE GENOMIC DNA]</scope>
    <source>
        <strain evidence="4">CQN31</strain>
    </source>
</reference>
<dbReference type="PANTHER" id="PTHR10625:SF10">
    <property type="entry name" value="HISTONE DEACETYLASE HDAC1"/>
    <property type="match status" value="1"/>
</dbReference>
<name>A0A317F4X7_9PROT</name>
<dbReference type="EMBL" id="QGNA01000008">
    <property type="protein sequence ID" value="PWS34211.1"/>
    <property type="molecule type" value="Genomic_DNA"/>
</dbReference>